<keyword evidence="5 8" id="KW-0413">Isomerase</keyword>
<comment type="caution">
    <text evidence="8">The sequence shown here is derived from an EMBL/GenBank/DDBJ whole genome shotgun (WGS) entry which is preliminary data.</text>
</comment>
<dbReference type="InterPro" id="IPR046357">
    <property type="entry name" value="PPIase_dom_sf"/>
</dbReference>
<comment type="catalytic activity">
    <reaction evidence="1">
        <text>[protein]-peptidylproline (omega=180) = [protein]-peptidylproline (omega=0)</text>
        <dbReference type="Rhea" id="RHEA:16237"/>
        <dbReference type="Rhea" id="RHEA-COMP:10747"/>
        <dbReference type="Rhea" id="RHEA-COMP:10748"/>
        <dbReference type="ChEBI" id="CHEBI:83833"/>
        <dbReference type="ChEBI" id="CHEBI:83834"/>
        <dbReference type="EC" id="5.2.1.8"/>
    </reaction>
</comment>
<evidence type="ECO:0000259" key="7">
    <source>
        <dbReference type="PROSITE" id="PS50198"/>
    </source>
</evidence>
<dbReference type="Proteomes" id="UP001139971">
    <property type="component" value="Unassembled WGS sequence"/>
</dbReference>
<keyword evidence="4 5" id="KW-0697">Rotamase</keyword>
<protein>
    <recommendedName>
        <fullName evidence="3">peptidylprolyl isomerase</fullName>
        <ecNumber evidence="3">5.2.1.8</ecNumber>
    </recommendedName>
</protein>
<dbReference type="Gene3D" id="3.10.50.40">
    <property type="match status" value="1"/>
</dbReference>
<sequence>MRHLLVCSTAVLLAACSSEKAPLVTAVQYTAGNPAIRVNDQPISEALLANVAKGRNLDLTKPEQRQRAIKELSDYVILARAAEKSGLAVDPEALATIEAARLQGLANATLTHYAKTHPIADEMVKAEYDQQIQKAGTQSYDFTQLILDNEADAMTASAEILGGKAFQAVYDEWAPKTRQSKAYKGVRLAQLPAPEIADTLKSLKPGEATKVPLKTSFGWHLILLQAVNDVAPPPFEQVKNELRRVMIKRQGDVWMEKMRGESLILDLQTPQPAAAPAAPAAPAPAEPAKQG</sequence>
<dbReference type="PROSITE" id="PS51257">
    <property type="entry name" value="PROKAR_LIPOPROTEIN"/>
    <property type="match status" value="1"/>
</dbReference>
<dbReference type="SUPFAM" id="SSF109998">
    <property type="entry name" value="Triger factor/SurA peptide-binding domain-like"/>
    <property type="match status" value="1"/>
</dbReference>
<reference evidence="8" key="1">
    <citation type="submission" date="2023-02" db="EMBL/GenBank/DDBJ databases">
        <title>Tahibacter soli sp. nov. isolated from soil.</title>
        <authorList>
            <person name="Baek J.H."/>
            <person name="Lee J.K."/>
            <person name="Choi D.G."/>
            <person name="Jeon C.O."/>
        </authorList>
    </citation>
    <scope>NUCLEOTIDE SEQUENCE</scope>
    <source>
        <strain evidence="8">BL</strain>
    </source>
</reference>
<evidence type="ECO:0000256" key="6">
    <source>
        <dbReference type="SAM" id="MobiDB-lite"/>
    </source>
</evidence>
<dbReference type="RefSeq" id="WP_263543543.1">
    <property type="nucleotide sequence ID" value="NZ_JAOVZO020000023.1"/>
</dbReference>
<proteinExistence type="inferred from homology"/>
<dbReference type="SUPFAM" id="SSF54534">
    <property type="entry name" value="FKBP-like"/>
    <property type="match status" value="1"/>
</dbReference>
<evidence type="ECO:0000256" key="2">
    <source>
        <dbReference type="ARBA" id="ARBA00007656"/>
    </source>
</evidence>
<dbReference type="PROSITE" id="PS50198">
    <property type="entry name" value="PPIC_PPIASE_2"/>
    <property type="match status" value="1"/>
</dbReference>
<dbReference type="PANTHER" id="PTHR47245">
    <property type="entry name" value="PEPTIDYLPROLYL ISOMERASE"/>
    <property type="match status" value="1"/>
</dbReference>
<dbReference type="GO" id="GO:0003755">
    <property type="term" value="F:peptidyl-prolyl cis-trans isomerase activity"/>
    <property type="evidence" value="ECO:0007669"/>
    <property type="project" value="UniProtKB-KW"/>
</dbReference>
<evidence type="ECO:0000313" key="8">
    <source>
        <dbReference type="EMBL" id="MDC8015911.1"/>
    </source>
</evidence>
<gene>
    <name evidence="8" type="ORF">OD750_025590</name>
</gene>
<dbReference type="InterPro" id="IPR027304">
    <property type="entry name" value="Trigger_fact/SurA_dom_sf"/>
</dbReference>
<evidence type="ECO:0000256" key="3">
    <source>
        <dbReference type="ARBA" id="ARBA00013194"/>
    </source>
</evidence>
<dbReference type="InterPro" id="IPR050245">
    <property type="entry name" value="PrsA_foldase"/>
</dbReference>
<feature type="domain" description="PpiC" evidence="7">
    <location>
        <begin position="105"/>
        <end position="226"/>
    </location>
</feature>
<dbReference type="InterPro" id="IPR000297">
    <property type="entry name" value="PPIase_PpiC"/>
</dbReference>
<dbReference type="EC" id="5.2.1.8" evidence="3"/>
<keyword evidence="9" id="KW-1185">Reference proteome</keyword>
<evidence type="ECO:0000256" key="4">
    <source>
        <dbReference type="ARBA" id="ARBA00023110"/>
    </source>
</evidence>
<dbReference type="Pfam" id="PF13145">
    <property type="entry name" value="Rotamase_2"/>
    <property type="match status" value="1"/>
</dbReference>
<comment type="similarity">
    <text evidence="2">Belongs to the PpiC/parvulin rotamase family.</text>
</comment>
<organism evidence="8 9">
    <name type="scientific">Tahibacter soli</name>
    <dbReference type="NCBI Taxonomy" id="2983605"/>
    <lineage>
        <taxon>Bacteria</taxon>
        <taxon>Pseudomonadati</taxon>
        <taxon>Pseudomonadota</taxon>
        <taxon>Gammaproteobacteria</taxon>
        <taxon>Lysobacterales</taxon>
        <taxon>Rhodanobacteraceae</taxon>
        <taxon>Tahibacter</taxon>
    </lineage>
</organism>
<dbReference type="AlphaFoldDB" id="A0A9X4BK92"/>
<evidence type="ECO:0000256" key="5">
    <source>
        <dbReference type="PROSITE-ProRule" id="PRU00278"/>
    </source>
</evidence>
<dbReference type="EMBL" id="JAOVZO020000023">
    <property type="protein sequence ID" value="MDC8015911.1"/>
    <property type="molecule type" value="Genomic_DNA"/>
</dbReference>
<feature type="region of interest" description="Disordered" evidence="6">
    <location>
        <begin position="268"/>
        <end position="291"/>
    </location>
</feature>
<evidence type="ECO:0000313" key="9">
    <source>
        <dbReference type="Proteomes" id="UP001139971"/>
    </source>
</evidence>
<name>A0A9X4BK92_9GAMM</name>
<evidence type="ECO:0000256" key="1">
    <source>
        <dbReference type="ARBA" id="ARBA00000971"/>
    </source>
</evidence>
<dbReference type="PANTHER" id="PTHR47245:SF2">
    <property type="entry name" value="PEPTIDYL-PROLYL CIS-TRANS ISOMERASE HP_0175-RELATED"/>
    <property type="match status" value="1"/>
</dbReference>
<accession>A0A9X4BK92</accession>